<dbReference type="EMBL" id="MU858393">
    <property type="protein sequence ID" value="KAK4206522.1"/>
    <property type="molecule type" value="Genomic_DNA"/>
</dbReference>
<gene>
    <name evidence="1" type="ORF">QBC37DRAFT_458617</name>
</gene>
<reference evidence="1" key="2">
    <citation type="submission" date="2023-05" db="EMBL/GenBank/DDBJ databases">
        <authorList>
            <consortium name="Lawrence Berkeley National Laboratory"/>
            <person name="Steindorff A."/>
            <person name="Hensen N."/>
            <person name="Bonometti L."/>
            <person name="Westerberg I."/>
            <person name="Brannstrom I.O."/>
            <person name="Guillou S."/>
            <person name="Cros-Aarteil S."/>
            <person name="Calhoun S."/>
            <person name="Haridas S."/>
            <person name="Kuo A."/>
            <person name="Mondo S."/>
            <person name="Pangilinan J."/>
            <person name="Riley R."/>
            <person name="Labutti K."/>
            <person name="Andreopoulos B."/>
            <person name="Lipzen A."/>
            <person name="Chen C."/>
            <person name="Yanf M."/>
            <person name="Daum C."/>
            <person name="Ng V."/>
            <person name="Clum A."/>
            <person name="Ohm R."/>
            <person name="Martin F."/>
            <person name="Silar P."/>
            <person name="Natvig D."/>
            <person name="Lalanne C."/>
            <person name="Gautier V."/>
            <person name="Ament-Velasquez S.L."/>
            <person name="Kruys A."/>
            <person name="Hutchinson M.I."/>
            <person name="Powell A.J."/>
            <person name="Barry K."/>
            <person name="Miller A.N."/>
            <person name="Grigoriev I.V."/>
            <person name="Debuchy R."/>
            <person name="Gladieux P."/>
            <person name="Thoren M.H."/>
            <person name="Johannesson H."/>
        </authorList>
    </citation>
    <scope>NUCLEOTIDE SEQUENCE</scope>
    <source>
        <strain evidence="1">PSN293</strain>
    </source>
</reference>
<dbReference type="Proteomes" id="UP001301769">
    <property type="component" value="Unassembled WGS sequence"/>
</dbReference>
<reference evidence="1" key="1">
    <citation type="journal article" date="2023" name="Mol. Phylogenet. Evol.">
        <title>Genome-scale phylogeny and comparative genomics of the fungal order Sordariales.</title>
        <authorList>
            <person name="Hensen N."/>
            <person name="Bonometti L."/>
            <person name="Westerberg I."/>
            <person name="Brannstrom I.O."/>
            <person name="Guillou S."/>
            <person name="Cros-Aarteil S."/>
            <person name="Calhoun S."/>
            <person name="Haridas S."/>
            <person name="Kuo A."/>
            <person name="Mondo S."/>
            <person name="Pangilinan J."/>
            <person name="Riley R."/>
            <person name="LaButti K."/>
            <person name="Andreopoulos B."/>
            <person name="Lipzen A."/>
            <person name="Chen C."/>
            <person name="Yan M."/>
            <person name="Daum C."/>
            <person name="Ng V."/>
            <person name="Clum A."/>
            <person name="Steindorff A."/>
            <person name="Ohm R.A."/>
            <person name="Martin F."/>
            <person name="Silar P."/>
            <person name="Natvig D.O."/>
            <person name="Lalanne C."/>
            <person name="Gautier V."/>
            <person name="Ament-Velasquez S.L."/>
            <person name="Kruys A."/>
            <person name="Hutchinson M.I."/>
            <person name="Powell A.J."/>
            <person name="Barry K."/>
            <person name="Miller A.N."/>
            <person name="Grigoriev I.V."/>
            <person name="Debuchy R."/>
            <person name="Gladieux P."/>
            <person name="Hiltunen Thoren M."/>
            <person name="Johannesson H."/>
        </authorList>
    </citation>
    <scope>NUCLEOTIDE SEQUENCE</scope>
    <source>
        <strain evidence="1">PSN293</strain>
    </source>
</reference>
<accession>A0AAN6XXU4</accession>
<keyword evidence="2" id="KW-1185">Reference proteome</keyword>
<evidence type="ECO:0000313" key="1">
    <source>
        <dbReference type="EMBL" id="KAK4206522.1"/>
    </source>
</evidence>
<name>A0AAN6XXU4_9PEZI</name>
<sequence>MGSTPLFCGSVCINLPCSSSFRRSSAVSRCLRSWAQSSFPEWFLPTNIVLKRQKDGWDEEFDAERSTYQDLACLQGIVIPTCYGQVQHDGKRALSLFEQALGTLASHGISHGDLKLDNFHLVGKPGNRAMFIVDLENVDIIQPEHDRAWIVQSDVSHLMQAYRDHLVCLEYDGLLFPRERL</sequence>
<comment type="caution">
    <text evidence="1">The sequence shown here is derived from an EMBL/GenBank/DDBJ whole genome shotgun (WGS) entry which is preliminary data.</text>
</comment>
<dbReference type="InterPro" id="IPR011009">
    <property type="entry name" value="Kinase-like_dom_sf"/>
</dbReference>
<protein>
    <submittedName>
        <fullName evidence="1">Uncharacterized protein</fullName>
    </submittedName>
</protein>
<dbReference type="Gene3D" id="3.90.1200.10">
    <property type="match status" value="1"/>
</dbReference>
<proteinExistence type="predicted"/>
<evidence type="ECO:0000313" key="2">
    <source>
        <dbReference type="Proteomes" id="UP001301769"/>
    </source>
</evidence>
<organism evidence="1 2">
    <name type="scientific">Rhypophila decipiens</name>
    <dbReference type="NCBI Taxonomy" id="261697"/>
    <lineage>
        <taxon>Eukaryota</taxon>
        <taxon>Fungi</taxon>
        <taxon>Dikarya</taxon>
        <taxon>Ascomycota</taxon>
        <taxon>Pezizomycotina</taxon>
        <taxon>Sordariomycetes</taxon>
        <taxon>Sordariomycetidae</taxon>
        <taxon>Sordariales</taxon>
        <taxon>Naviculisporaceae</taxon>
        <taxon>Rhypophila</taxon>
    </lineage>
</organism>
<dbReference type="AlphaFoldDB" id="A0AAN6XXU4"/>
<dbReference type="SUPFAM" id="SSF56112">
    <property type="entry name" value="Protein kinase-like (PK-like)"/>
    <property type="match status" value="1"/>
</dbReference>